<dbReference type="SMART" id="SM00240">
    <property type="entry name" value="FHA"/>
    <property type="match status" value="1"/>
</dbReference>
<dbReference type="Pfam" id="PF00498">
    <property type="entry name" value="FHA"/>
    <property type="match status" value="1"/>
</dbReference>
<dbReference type="CDD" id="cd00060">
    <property type="entry name" value="FHA"/>
    <property type="match status" value="1"/>
</dbReference>
<dbReference type="InterPro" id="IPR036390">
    <property type="entry name" value="WH_DNA-bd_sf"/>
</dbReference>
<dbReference type="SUPFAM" id="SSF46785">
    <property type="entry name" value="Winged helix' DNA-binding domain"/>
    <property type="match status" value="1"/>
</dbReference>
<dbReference type="AlphaFoldDB" id="A0AA97FAA2"/>
<dbReference type="SUPFAM" id="SSF49879">
    <property type="entry name" value="SMAD/FHA domain"/>
    <property type="match status" value="1"/>
</dbReference>
<dbReference type="PROSITE" id="PS50006">
    <property type="entry name" value="FHA_DOMAIN"/>
    <property type="match status" value="1"/>
</dbReference>
<dbReference type="RefSeq" id="WP_317137027.1">
    <property type="nucleotide sequence ID" value="NZ_CP043875.1"/>
</dbReference>
<organism evidence="2 3">
    <name type="scientific">Methanochimaera problematica</name>
    <dbReference type="NCBI Taxonomy" id="2609417"/>
    <lineage>
        <taxon>Archaea</taxon>
        <taxon>Methanobacteriati</taxon>
        <taxon>Methanobacteriota</taxon>
        <taxon>Stenosarchaea group</taxon>
        <taxon>Methanomicrobia</taxon>
        <taxon>Methanomicrobiales</taxon>
        <taxon>Methanomicrobiaceae</taxon>
        <taxon>Methanochimaera</taxon>
    </lineage>
</organism>
<dbReference type="InterPro" id="IPR001845">
    <property type="entry name" value="HTH_ArsR_DNA-bd_dom"/>
</dbReference>
<dbReference type="GeneID" id="85228815"/>
<feature type="domain" description="FHA" evidence="1">
    <location>
        <begin position="162"/>
        <end position="225"/>
    </location>
</feature>
<dbReference type="Gene3D" id="1.10.10.10">
    <property type="entry name" value="Winged helix-like DNA-binding domain superfamily/Winged helix DNA-binding domain"/>
    <property type="match status" value="1"/>
</dbReference>
<dbReference type="InterPro" id="IPR036388">
    <property type="entry name" value="WH-like_DNA-bd_sf"/>
</dbReference>
<keyword evidence="3" id="KW-1185">Reference proteome</keyword>
<name>A0AA97FAA2_9EURY</name>
<dbReference type="InterPro" id="IPR008984">
    <property type="entry name" value="SMAD_FHA_dom_sf"/>
</dbReference>
<protein>
    <submittedName>
        <fullName evidence="2">FHA domain-containing protein</fullName>
    </submittedName>
</protein>
<evidence type="ECO:0000313" key="3">
    <source>
        <dbReference type="Proteomes" id="UP001301797"/>
    </source>
</evidence>
<gene>
    <name evidence="2" type="ORF">F1737_01560</name>
</gene>
<dbReference type="GO" id="GO:0003700">
    <property type="term" value="F:DNA-binding transcription factor activity"/>
    <property type="evidence" value="ECO:0007669"/>
    <property type="project" value="InterPro"/>
</dbReference>
<sequence>MPDDTYKTIVSDDESGFFENLSEYLNVLGNPTRLKILKLIENNPKDIREISGGIETSYENTKKHLDKLLRIGIIKKEAGMGKPTSKGIHAVWKYSTIPGGMELVARNIGNFCNMEIKNPDIQERLQNIRKMIDDEMAGDMPVLVLLGGEDDGRAYILKRNESKLGRYDPTAKGLFDEDSDIVLKDSYRAVTRVSKPHAVIFKDKEYWLIKDAGSAGGTFLNNHDLIKSSGAILKDGDMIDLGKGEGKATLVFHQKKSQNS</sequence>
<proteinExistence type="predicted"/>
<dbReference type="CDD" id="cd00090">
    <property type="entry name" value="HTH_ARSR"/>
    <property type="match status" value="1"/>
</dbReference>
<evidence type="ECO:0000259" key="1">
    <source>
        <dbReference type="PROSITE" id="PS50006"/>
    </source>
</evidence>
<dbReference type="InterPro" id="IPR011991">
    <property type="entry name" value="ArsR-like_HTH"/>
</dbReference>
<dbReference type="Pfam" id="PF01022">
    <property type="entry name" value="HTH_5"/>
    <property type="match status" value="1"/>
</dbReference>
<reference evidence="2 3" key="1">
    <citation type="submission" date="2019-09" db="EMBL/GenBank/DDBJ databases">
        <title>The complete genome of Methanoplanus sp. FWC-SCC4.</title>
        <authorList>
            <person name="Chen S.-C."/>
            <person name="Zhou Y.-Z."/>
            <person name="Lai M.-C."/>
        </authorList>
    </citation>
    <scope>NUCLEOTIDE SEQUENCE [LARGE SCALE GENOMIC DNA]</scope>
    <source>
        <strain evidence="2 3">FWC-SCC4</strain>
    </source>
</reference>
<dbReference type="Gene3D" id="2.60.200.20">
    <property type="match status" value="1"/>
</dbReference>
<dbReference type="Proteomes" id="UP001301797">
    <property type="component" value="Chromosome"/>
</dbReference>
<dbReference type="EMBL" id="CP043875">
    <property type="protein sequence ID" value="WOF15457.1"/>
    <property type="molecule type" value="Genomic_DNA"/>
</dbReference>
<evidence type="ECO:0000313" key="2">
    <source>
        <dbReference type="EMBL" id="WOF15457.1"/>
    </source>
</evidence>
<dbReference type="KEGG" id="mefw:F1737_01560"/>
<accession>A0AA97FAA2</accession>
<dbReference type="InterPro" id="IPR000253">
    <property type="entry name" value="FHA_dom"/>
</dbReference>